<dbReference type="PROSITE" id="PS00478">
    <property type="entry name" value="LIM_DOMAIN_1"/>
    <property type="match status" value="1"/>
</dbReference>
<keyword evidence="7" id="KW-1185">Reference proteome</keyword>
<keyword evidence="1 5" id="KW-0479">Metal-binding</keyword>
<evidence type="ECO:0000256" key="2">
    <source>
        <dbReference type="ARBA" id="ARBA00022737"/>
    </source>
</evidence>
<dbReference type="PANTHER" id="PTHR24205:SF16">
    <property type="entry name" value="GH01042P-RELATED"/>
    <property type="match status" value="1"/>
</dbReference>
<dbReference type="GO" id="GO:0046872">
    <property type="term" value="F:metal ion binding"/>
    <property type="evidence" value="ECO:0007669"/>
    <property type="project" value="UniProtKB-KW"/>
</dbReference>
<name>A0A5S6QQG4_TRIMR</name>
<sequence length="158" mass="18159">MLNMQDETPYTKNITSQRRQCNGCGGRILGSEFLSDLERYYHEDCLVCHNCRKALTDGFYDVSGANFCAKCFQETYLPRCSKCDFPITGSTATMIHGMLYHPYCVRCQKCKDKACLEEVIVYDKHFYCVECFESNNHVRNTRQPLEKPTDASDQDDAA</sequence>
<dbReference type="GO" id="GO:0030018">
    <property type="term" value="C:Z disc"/>
    <property type="evidence" value="ECO:0007669"/>
    <property type="project" value="TreeGrafter"/>
</dbReference>
<dbReference type="SMART" id="SM00132">
    <property type="entry name" value="LIM"/>
    <property type="match status" value="2"/>
</dbReference>
<dbReference type="Pfam" id="PF00412">
    <property type="entry name" value="LIM"/>
    <property type="match status" value="2"/>
</dbReference>
<dbReference type="GO" id="GO:0005634">
    <property type="term" value="C:nucleus"/>
    <property type="evidence" value="ECO:0007669"/>
    <property type="project" value="TreeGrafter"/>
</dbReference>
<protein>
    <submittedName>
        <fullName evidence="8">LIM zinc-binding domain-containing protein</fullName>
    </submittedName>
</protein>
<keyword evidence="3 5" id="KW-0862">Zinc</keyword>
<dbReference type="STRING" id="70415.A0A5S6QQG4"/>
<proteinExistence type="predicted"/>
<dbReference type="PANTHER" id="PTHR24205">
    <property type="entry name" value="FOUR AND A HALF LIM DOMAINS PROTEIN"/>
    <property type="match status" value="1"/>
</dbReference>
<dbReference type="InterPro" id="IPR001781">
    <property type="entry name" value="Znf_LIM"/>
</dbReference>
<accession>A0A5S6QQG4</accession>
<organism evidence="7 8">
    <name type="scientific">Trichuris muris</name>
    <name type="common">Mouse whipworm</name>
    <dbReference type="NCBI Taxonomy" id="70415"/>
    <lineage>
        <taxon>Eukaryota</taxon>
        <taxon>Metazoa</taxon>
        <taxon>Ecdysozoa</taxon>
        <taxon>Nematoda</taxon>
        <taxon>Enoplea</taxon>
        <taxon>Dorylaimia</taxon>
        <taxon>Trichinellida</taxon>
        <taxon>Trichuridae</taxon>
        <taxon>Trichuris</taxon>
    </lineage>
</organism>
<dbReference type="SUPFAM" id="SSF57716">
    <property type="entry name" value="Glucocorticoid receptor-like (DNA-binding domain)"/>
    <property type="match status" value="1"/>
</dbReference>
<dbReference type="PROSITE" id="PS50023">
    <property type="entry name" value="LIM_DOMAIN_2"/>
    <property type="match status" value="1"/>
</dbReference>
<evidence type="ECO:0000256" key="4">
    <source>
        <dbReference type="ARBA" id="ARBA00023038"/>
    </source>
</evidence>
<keyword evidence="4 5" id="KW-0440">LIM domain</keyword>
<evidence type="ECO:0000256" key="1">
    <source>
        <dbReference type="ARBA" id="ARBA00022723"/>
    </source>
</evidence>
<dbReference type="Proteomes" id="UP000046395">
    <property type="component" value="Unassembled WGS sequence"/>
</dbReference>
<keyword evidence="2" id="KW-0677">Repeat</keyword>
<reference evidence="8" key="1">
    <citation type="submission" date="2019-12" db="UniProtKB">
        <authorList>
            <consortium name="WormBaseParasite"/>
        </authorList>
    </citation>
    <scope>IDENTIFICATION</scope>
</reference>
<dbReference type="Gene3D" id="2.10.110.10">
    <property type="entry name" value="Cysteine Rich Protein"/>
    <property type="match status" value="2"/>
</dbReference>
<evidence type="ECO:0000256" key="3">
    <source>
        <dbReference type="ARBA" id="ARBA00022833"/>
    </source>
</evidence>
<evidence type="ECO:0000256" key="5">
    <source>
        <dbReference type="PROSITE-ProRule" id="PRU00125"/>
    </source>
</evidence>
<dbReference type="WBParaSite" id="TMUE_2000009423.1">
    <property type="protein sequence ID" value="TMUE_2000009423.1"/>
    <property type="gene ID" value="WBGene00302705"/>
</dbReference>
<dbReference type="CDD" id="cd08368">
    <property type="entry name" value="LIM"/>
    <property type="match status" value="2"/>
</dbReference>
<evidence type="ECO:0000259" key="6">
    <source>
        <dbReference type="PROSITE" id="PS50023"/>
    </source>
</evidence>
<evidence type="ECO:0000313" key="8">
    <source>
        <dbReference type="WBParaSite" id="TMUE_2000009423.1"/>
    </source>
</evidence>
<dbReference type="AlphaFoldDB" id="A0A5S6QQG4"/>
<feature type="domain" description="LIM zinc-binding" evidence="6">
    <location>
        <begin position="19"/>
        <end position="78"/>
    </location>
</feature>
<dbReference type="GO" id="GO:0003712">
    <property type="term" value="F:transcription coregulator activity"/>
    <property type="evidence" value="ECO:0007669"/>
    <property type="project" value="TreeGrafter"/>
</dbReference>
<evidence type="ECO:0000313" key="7">
    <source>
        <dbReference type="Proteomes" id="UP000046395"/>
    </source>
</evidence>